<dbReference type="CDD" id="cd06257">
    <property type="entry name" value="DnaJ"/>
    <property type="match status" value="1"/>
</dbReference>
<reference evidence="4" key="2">
    <citation type="submission" date="2025-08" db="UniProtKB">
        <authorList>
            <consortium name="Ensembl"/>
        </authorList>
    </citation>
    <scope>IDENTIFICATION</scope>
</reference>
<dbReference type="SMART" id="SM00271">
    <property type="entry name" value="DnaJ"/>
    <property type="match status" value="1"/>
</dbReference>
<organism evidence="4 5">
    <name type="scientific">Cynoglossus semilaevis</name>
    <name type="common">Tongue sole</name>
    <dbReference type="NCBI Taxonomy" id="244447"/>
    <lineage>
        <taxon>Eukaryota</taxon>
        <taxon>Metazoa</taxon>
        <taxon>Chordata</taxon>
        <taxon>Craniata</taxon>
        <taxon>Vertebrata</taxon>
        <taxon>Euteleostomi</taxon>
        <taxon>Actinopterygii</taxon>
        <taxon>Neopterygii</taxon>
        <taxon>Teleostei</taxon>
        <taxon>Neoteleostei</taxon>
        <taxon>Acanthomorphata</taxon>
        <taxon>Carangaria</taxon>
        <taxon>Pleuronectiformes</taxon>
        <taxon>Pleuronectoidei</taxon>
        <taxon>Cynoglossidae</taxon>
        <taxon>Cynoglossinae</taxon>
        <taxon>Cynoglossus</taxon>
    </lineage>
</organism>
<dbReference type="PROSITE" id="PS00636">
    <property type="entry name" value="DNAJ_1"/>
    <property type="match status" value="1"/>
</dbReference>
<feature type="compositionally biased region" description="Basic and acidic residues" evidence="2">
    <location>
        <begin position="353"/>
        <end position="362"/>
    </location>
</feature>
<keyword evidence="5" id="KW-1185">Reference proteome</keyword>
<dbReference type="FunFam" id="1.10.287.110:FF:000021">
    <property type="entry name" value="DnaJ (Hsp40) homolog, subfamily B, member 2"/>
    <property type="match status" value="1"/>
</dbReference>
<reference evidence="4" key="3">
    <citation type="submission" date="2025-09" db="UniProtKB">
        <authorList>
            <consortium name="Ensembl"/>
        </authorList>
    </citation>
    <scope>IDENTIFICATION</scope>
</reference>
<dbReference type="InterPro" id="IPR001623">
    <property type="entry name" value="DnaJ_domain"/>
</dbReference>
<dbReference type="PRINTS" id="PR00625">
    <property type="entry name" value="JDOMAIN"/>
</dbReference>
<feature type="region of interest" description="Disordered" evidence="2">
    <location>
        <begin position="293"/>
        <end position="400"/>
    </location>
</feature>
<dbReference type="GO" id="GO:0030544">
    <property type="term" value="F:Hsp70 protein binding"/>
    <property type="evidence" value="ECO:0007669"/>
    <property type="project" value="InterPro"/>
</dbReference>
<keyword evidence="1" id="KW-0143">Chaperone</keyword>
<dbReference type="PANTHER" id="PTHR45168">
    <property type="entry name" value="DNAJ HOMOLOG SUBFAMILY B MEMBER 2"/>
    <property type="match status" value="1"/>
</dbReference>
<dbReference type="GO" id="GO:0051082">
    <property type="term" value="F:unfolded protein binding"/>
    <property type="evidence" value="ECO:0007669"/>
    <property type="project" value="InterPro"/>
</dbReference>
<dbReference type="KEGG" id="csem:103392217"/>
<evidence type="ECO:0000313" key="4">
    <source>
        <dbReference type="Ensembl" id="ENSCSEP00000018859.1"/>
    </source>
</evidence>
<dbReference type="SMART" id="SM00726">
    <property type="entry name" value="UIM"/>
    <property type="match status" value="2"/>
</dbReference>
<dbReference type="AlphaFoldDB" id="A0A3P8VX06"/>
<dbReference type="InParanoid" id="A0A3P8VX06"/>
<evidence type="ECO:0000259" key="3">
    <source>
        <dbReference type="PROSITE" id="PS50076"/>
    </source>
</evidence>
<dbReference type="PANTHER" id="PTHR45168:SF3">
    <property type="entry name" value="DNAJ HEAT SHOCK PROTEIN FAMILY (HSP40) MEMBER B2"/>
    <property type="match status" value="1"/>
</dbReference>
<evidence type="ECO:0000256" key="2">
    <source>
        <dbReference type="SAM" id="MobiDB-lite"/>
    </source>
</evidence>
<sequence length="400" mass="43596">MVDYYSVLGVSRTSSQDDIKKAYRKLALKWHPDKNPDNKEEAEKKFKELAEAYEVLSDKSKRDAYDRYGNERMPHTGSSSSDFSSDFPGFTFTFRSPDEVFREFFGGQDPFASFFDDFPSFGGPSSRLGPGRFFSFPSANTEFTSFSSSFGGLDGMESMGGGTGNFRSVSTSTRIINGKRTTTKKIKENGQERVEVEEDGVLKSVLINGVEDEMALAIEISRREAESHHLPEKPRLQNRTPTEPDSFHSSPFSAATRRSHSAAPYYSYGGLGGGVEDDEDEELQMALACSLSEMEAQQRAAATGVTSGAGRGGRAVGDRRGGGVTKTKKIVMASVAEEKEKENQTNMSSAGQSERKGKEKEAGMSPESATAQCSEEQLQPATTNSDGGVKKRKKCGCVVS</sequence>
<feature type="domain" description="J" evidence="3">
    <location>
        <begin position="3"/>
        <end position="69"/>
    </location>
</feature>
<dbReference type="RefSeq" id="XP_016895402.1">
    <property type="nucleotide sequence ID" value="XM_017039913.2"/>
</dbReference>
<dbReference type="PROSITE" id="PS50330">
    <property type="entry name" value="UIM"/>
    <property type="match status" value="1"/>
</dbReference>
<feature type="compositionally biased region" description="Polar residues" evidence="2">
    <location>
        <begin position="367"/>
        <end position="386"/>
    </location>
</feature>
<dbReference type="OrthoDB" id="10250354at2759"/>
<dbReference type="Ensembl" id="ENSCSET00000019093.1">
    <property type="protein sequence ID" value="ENSCSEP00000018859.1"/>
    <property type="gene ID" value="ENSCSEG00000012065.1"/>
</dbReference>
<feature type="compositionally biased region" description="Basic residues" evidence="2">
    <location>
        <begin position="390"/>
        <end position="400"/>
    </location>
</feature>
<dbReference type="GeneTree" id="ENSGT00940000167284"/>
<dbReference type="RefSeq" id="XP_008327006.1">
    <property type="nucleotide sequence ID" value="XM_008328784.3"/>
</dbReference>
<dbReference type="InterPro" id="IPR036869">
    <property type="entry name" value="J_dom_sf"/>
</dbReference>
<dbReference type="GeneID" id="103392217"/>
<feature type="compositionally biased region" description="Basic and acidic residues" evidence="2">
    <location>
        <begin position="224"/>
        <end position="235"/>
    </location>
</feature>
<dbReference type="PROSITE" id="PS50076">
    <property type="entry name" value="DNAJ_2"/>
    <property type="match status" value="1"/>
</dbReference>
<reference evidence="4 5" key="1">
    <citation type="journal article" date="2014" name="Nat. Genet.">
        <title>Whole-genome sequence of a flatfish provides insights into ZW sex chromosome evolution and adaptation to a benthic lifestyle.</title>
        <authorList>
            <person name="Chen S."/>
            <person name="Zhang G."/>
            <person name="Shao C."/>
            <person name="Huang Q."/>
            <person name="Liu G."/>
            <person name="Zhang P."/>
            <person name="Song W."/>
            <person name="An N."/>
            <person name="Chalopin D."/>
            <person name="Volff J.N."/>
            <person name="Hong Y."/>
            <person name="Li Q."/>
            <person name="Sha Z."/>
            <person name="Zhou H."/>
            <person name="Xie M."/>
            <person name="Yu Q."/>
            <person name="Liu Y."/>
            <person name="Xiang H."/>
            <person name="Wang N."/>
            <person name="Wu K."/>
            <person name="Yang C."/>
            <person name="Zhou Q."/>
            <person name="Liao X."/>
            <person name="Yang L."/>
            <person name="Hu Q."/>
            <person name="Zhang J."/>
            <person name="Meng L."/>
            <person name="Jin L."/>
            <person name="Tian Y."/>
            <person name="Lian J."/>
            <person name="Yang J."/>
            <person name="Miao G."/>
            <person name="Liu S."/>
            <person name="Liang Z."/>
            <person name="Yan F."/>
            <person name="Li Y."/>
            <person name="Sun B."/>
            <person name="Zhang H."/>
            <person name="Zhang J."/>
            <person name="Zhu Y."/>
            <person name="Du M."/>
            <person name="Zhao Y."/>
            <person name="Schartl M."/>
            <person name="Tang Q."/>
            <person name="Wang J."/>
        </authorList>
    </citation>
    <scope>NUCLEOTIDE SEQUENCE</scope>
</reference>
<dbReference type="Gene3D" id="6.10.140.100">
    <property type="match status" value="1"/>
</dbReference>
<dbReference type="InterPro" id="IPR018253">
    <property type="entry name" value="DnaJ_domain_CS"/>
</dbReference>
<dbReference type="InterPro" id="IPR043183">
    <property type="entry name" value="DNJB2/6-like"/>
</dbReference>
<name>A0A3P8VX06_CYNSE</name>
<proteinExistence type="predicted"/>
<dbReference type="InterPro" id="IPR003903">
    <property type="entry name" value="UIM_dom"/>
</dbReference>
<dbReference type="GO" id="GO:0005737">
    <property type="term" value="C:cytoplasm"/>
    <property type="evidence" value="ECO:0007669"/>
    <property type="project" value="UniProtKB-ARBA"/>
</dbReference>
<dbReference type="OMA" id="HHRAGVF"/>
<dbReference type="CTD" id="3300"/>
<feature type="compositionally biased region" description="Polar residues" evidence="2">
    <location>
        <begin position="237"/>
        <end position="253"/>
    </location>
</feature>
<feature type="region of interest" description="Disordered" evidence="2">
    <location>
        <begin position="224"/>
        <end position="260"/>
    </location>
</feature>
<evidence type="ECO:0000313" key="5">
    <source>
        <dbReference type="Proteomes" id="UP000265120"/>
    </source>
</evidence>
<dbReference type="Pfam" id="PF00226">
    <property type="entry name" value="DnaJ"/>
    <property type="match status" value="1"/>
</dbReference>
<dbReference type="STRING" id="244447.ENSCSEP00000018859"/>
<accession>A0A3P8VX06</accession>
<dbReference type="SUPFAM" id="SSF46565">
    <property type="entry name" value="Chaperone J-domain"/>
    <property type="match status" value="1"/>
</dbReference>
<dbReference type="Gene3D" id="1.10.287.110">
    <property type="entry name" value="DnaJ domain"/>
    <property type="match status" value="1"/>
</dbReference>
<evidence type="ECO:0000256" key="1">
    <source>
        <dbReference type="ARBA" id="ARBA00023186"/>
    </source>
</evidence>
<dbReference type="Proteomes" id="UP000265120">
    <property type="component" value="Chromosome 16"/>
</dbReference>
<protein>
    <submittedName>
        <fullName evidence="4">DnaJ heat shock protein family (Hsp40) member B2</fullName>
    </submittedName>
</protein>